<feature type="domain" description="HTH tetR-type" evidence="6">
    <location>
        <begin position="18"/>
        <end position="78"/>
    </location>
</feature>
<dbReference type="PANTHER" id="PTHR30055">
    <property type="entry name" value="HTH-TYPE TRANSCRIPTIONAL REGULATOR RUTR"/>
    <property type="match status" value="1"/>
</dbReference>
<dbReference type="Pfam" id="PF16859">
    <property type="entry name" value="TetR_C_11"/>
    <property type="match status" value="1"/>
</dbReference>
<dbReference type="SUPFAM" id="SSF48498">
    <property type="entry name" value="Tetracyclin repressor-like, C-terminal domain"/>
    <property type="match status" value="1"/>
</dbReference>
<evidence type="ECO:0000256" key="3">
    <source>
        <dbReference type="ARBA" id="ARBA00023163"/>
    </source>
</evidence>
<evidence type="ECO:0000313" key="8">
    <source>
        <dbReference type="Proteomes" id="UP001597260"/>
    </source>
</evidence>
<sequence>MTEPTRRTRGVQRGPRSVQVVEGVRAATLTELTRVGFAGLTIEGVAKAAQVNRTTIYRRWPSKAALLEAVVEPLLEHYDTDPNTGSLHGDLLALMTLIRDNAAQPEGRALITAATTGAPELRDLVRRANARTLAPFRRALDRAVGHGELSDRHDVQIIAYLLFQGVVMWEQSQGVPPTDEDFGRILRTVLPPGPEALRSTPSAPAAGGVGER</sequence>
<dbReference type="InterPro" id="IPR009057">
    <property type="entry name" value="Homeodomain-like_sf"/>
</dbReference>
<name>A0ABW3YHH5_9ACTN</name>
<evidence type="ECO:0000256" key="2">
    <source>
        <dbReference type="ARBA" id="ARBA00023125"/>
    </source>
</evidence>
<protein>
    <submittedName>
        <fullName evidence="7">TetR/AcrR family transcriptional regulator</fullName>
    </submittedName>
</protein>
<reference evidence="8" key="1">
    <citation type="journal article" date="2019" name="Int. J. Syst. Evol. Microbiol.">
        <title>The Global Catalogue of Microorganisms (GCM) 10K type strain sequencing project: providing services to taxonomists for standard genome sequencing and annotation.</title>
        <authorList>
            <consortium name="The Broad Institute Genomics Platform"/>
            <consortium name="The Broad Institute Genome Sequencing Center for Infectious Disease"/>
            <person name="Wu L."/>
            <person name="Ma J."/>
        </authorList>
    </citation>
    <scope>NUCLEOTIDE SEQUENCE [LARGE SCALE GENOMIC DNA]</scope>
    <source>
        <strain evidence="8">JCM 31037</strain>
    </source>
</reference>
<keyword evidence="8" id="KW-1185">Reference proteome</keyword>
<proteinExistence type="predicted"/>
<accession>A0ABW3YHH5</accession>
<comment type="caution">
    <text evidence="7">The sequence shown here is derived from an EMBL/GenBank/DDBJ whole genome shotgun (WGS) entry which is preliminary data.</text>
</comment>
<dbReference type="Gene3D" id="1.10.10.60">
    <property type="entry name" value="Homeodomain-like"/>
    <property type="match status" value="1"/>
</dbReference>
<dbReference type="InterPro" id="IPR023772">
    <property type="entry name" value="DNA-bd_HTH_TetR-type_CS"/>
</dbReference>
<organism evidence="7 8">
    <name type="scientific">Micromonospora sonneratiae</name>
    <dbReference type="NCBI Taxonomy" id="1184706"/>
    <lineage>
        <taxon>Bacteria</taxon>
        <taxon>Bacillati</taxon>
        <taxon>Actinomycetota</taxon>
        <taxon>Actinomycetes</taxon>
        <taxon>Micromonosporales</taxon>
        <taxon>Micromonosporaceae</taxon>
        <taxon>Micromonospora</taxon>
    </lineage>
</organism>
<dbReference type="InterPro" id="IPR011075">
    <property type="entry name" value="TetR_C"/>
</dbReference>
<evidence type="ECO:0000313" key="7">
    <source>
        <dbReference type="EMBL" id="MFD1323614.1"/>
    </source>
</evidence>
<dbReference type="RefSeq" id="WP_377572923.1">
    <property type="nucleotide sequence ID" value="NZ_JBHTMP010000034.1"/>
</dbReference>
<dbReference type="PANTHER" id="PTHR30055:SF148">
    <property type="entry name" value="TETR-FAMILY TRANSCRIPTIONAL REGULATOR"/>
    <property type="match status" value="1"/>
</dbReference>
<evidence type="ECO:0000256" key="1">
    <source>
        <dbReference type="ARBA" id="ARBA00023015"/>
    </source>
</evidence>
<feature type="region of interest" description="Disordered" evidence="5">
    <location>
        <begin position="193"/>
        <end position="212"/>
    </location>
</feature>
<evidence type="ECO:0000259" key="6">
    <source>
        <dbReference type="PROSITE" id="PS50977"/>
    </source>
</evidence>
<dbReference type="Proteomes" id="UP001597260">
    <property type="component" value="Unassembled WGS sequence"/>
</dbReference>
<dbReference type="InterPro" id="IPR001647">
    <property type="entry name" value="HTH_TetR"/>
</dbReference>
<dbReference type="PROSITE" id="PS50977">
    <property type="entry name" value="HTH_TETR_2"/>
    <property type="match status" value="1"/>
</dbReference>
<dbReference type="Gene3D" id="1.10.357.10">
    <property type="entry name" value="Tetracycline Repressor, domain 2"/>
    <property type="match status" value="1"/>
</dbReference>
<evidence type="ECO:0000256" key="5">
    <source>
        <dbReference type="SAM" id="MobiDB-lite"/>
    </source>
</evidence>
<evidence type="ECO:0000256" key="4">
    <source>
        <dbReference type="PROSITE-ProRule" id="PRU00335"/>
    </source>
</evidence>
<dbReference type="Pfam" id="PF00440">
    <property type="entry name" value="TetR_N"/>
    <property type="match status" value="1"/>
</dbReference>
<keyword evidence="2 4" id="KW-0238">DNA-binding</keyword>
<keyword evidence="3" id="KW-0804">Transcription</keyword>
<dbReference type="InterPro" id="IPR050109">
    <property type="entry name" value="HTH-type_TetR-like_transc_reg"/>
</dbReference>
<keyword evidence="1" id="KW-0805">Transcription regulation</keyword>
<dbReference type="SUPFAM" id="SSF46689">
    <property type="entry name" value="Homeodomain-like"/>
    <property type="match status" value="1"/>
</dbReference>
<dbReference type="InterPro" id="IPR036271">
    <property type="entry name" value="Tet_transcr_reg_TetR-rel_C_sf"/>
</dbReference>
<feature type="DNA-binding region" description="H-T-H motif" evidence="4">
    <location>
        <begin position="41"/>
        <end position="60"/>
    </location>
</feature>
<dbReference type="PROSITE" id="PS01081">
    <property type="entry name" value="HTH_TETR_1"/>
    <property type="match status" value="1"/>
</dbReference>
<gene>
    <name evidence="7" type="ORF">ACFQ4H_21240</name>
</gene>
<dbReference type="EMBL" id="JBHTMP010000034">
    <property type="protein sequence ID" value="MFD1323614.1"/>
    <property type="molecule type" value="Genomic_DNA"/>
</dbReference>